<keyword evidence="3" id="KW-1185">Reference proteome</keyword>
<accession>A0A482VBP3</accession>
<organism evidence="2 3">
    <name type="scientific">Asbolus verrucosus</name>
    <name type="common">Desert ironclad beetle</name>
    <dbReference type="NCBI Taxonomy" id="1661398"/>
    <lineage>
        <taxon>Eukaryota</taxon>
        <taxon>Metazoa</taxon>
        <taxon>Ecdysozoa</taxon>
        <taxon>Arthropoda</taxon>
        <taxon>Hexapoda</taxon>
        <taxon>Insecta</taxon>
        <taxon>Pterygota</taxon>
        <taxon>Neoptera</taxon>
        <taxon>Endopterygota</taxon>
        <taxon>Coleoptera</taxon>
        <taxon>Polyphaga</taxon>
        <taxon>Cucujiformia</taxon>
        <taxon>Tenebrionidae</taxon>
        <taxon>Pimeliinae</taxon>
        <taxon>Asbolus</taxon>
    </lineage>
</organism>
<evidence type="ECO:0000259" key="1">
    <source>
        <dbReference type="PROSITE" id="PS50022"/>
    </source>
</evidence>
<dbReference type="OrthoDB" id="6071166at2759"/>
<dbReference type="SUPFAM" id="SSF49785">
    <property type="entry name" value="Galactose-binding domain-like"/>
    <property type="match status" value="1"/>
</dbReference>
<dbReference type="InterPro" id="IPR008979">
    <property type="entry name" value="Galactose-bd-like_sf"/>
</dbReference>
<dbReference type="InterPro" id="IPR000421">
    <property type="entry name" value="FA58C"/>
</dbReference>
<sequence length="63" mass="7656">MVSRDAKEYLEINLEELYVITGCRTQGRFGNGQGQEYAEEYMIEYWRPNFTKWVRWKNRSGKE</sequence>
<dbReference type="Gene3D" id="2.60.120.260">
    <property type="entry name" value="Galactose-binding domain-like"/>
    <property type="match status" value="1"/>
</dbReference>
<feature type="non-terminal residue" evidence="2">
    <location>
        <position position="63"/>
    </location>
</feature>
<evidence type="ECO:0000313" key="3">
    <source>
        <dbReference type="Proteomes" id="UP000292052"/>
    </source>
</evidence>
<evidence type="ECO:0000313" key="2">
    <source>
        <dbReference type="EMBL" id="RZB40687.1"/>
    </source>
</evidence>
<comment type="caution">
    <text evidence="2">The sequence shown here is derived from an EMBL/GenBank/DDBJ whole genome shotgun (WGS) entry which is preliminary data.</text>
</comment>
<dbReference type="EMBL" id="QDEB01116840">
    <property type="protein sequence ID" value="RZB40687.1"/>
    <property type="molecule type" value="Genomic_DNA"/>
</dbReference>
<proteinExistence type="predicted"/>
<reference evidence="2 3" key="1">
    <citation type="submission" date="2017-03" db="EMBL/GenBank/DDBJ databases">
        <title>Genome of the blue death feigning beetle - Asbolus verrucosus.</title>
        <authorList>
            <person name="Rider S.D."/>
        </authorList>
    </citation>
    <scope>NUCLEOTIDE SEQUENCE [LARGE SCALE GENOMIC DNA]</scope>
    <source>
        <strain evidence="2">Butters</strain>
        <tissue evidence="2">Head and leg muscle</tissue>
    </source>
</reference>
<feature type="domain" description="F5/8 type C" evidence="1">
    <location>
        <begin position="1"/>
        <end position="63"/>
    </location>
</feature>
<gene>
    <name evidence="2" type="ORF">BDFB_012342</name>
</gene>
<dbReference type="AlphaFoldDB" id="A0A482VBP3"/>
<name>A0A482VBP3_ASBVE</name>
<dbReference type="PROSITE" id="PS50022">
    <property type="entry name" value="FA58C_3"/>
    <property type="match status" value="1"/>
</dbReference>
<protein>
    <submittedName>
        <fullName evidence="2">F5 F8 type C domain containing protein</fullName>
    </submittedName>
</protein>
<dbReference type="Proteomes" id="UP000292052">
    <property type="component" value="Unassembled WGS sequence"/>
</dbReference>